<evidence type="ECO:0000256" key="2">
    <source>
        <dbReference type="PIRSR" id="PIRSR601310-3"/>
    </source>
</evidence>
<accession>K1X3V7</accession>
<proteinExistence type="predicted"/>
<comment type="caution">
    <text evidence="5">The sequence shown here is derived from an EMBL/GenBank/DDBJ whole genome shotgun (WGS) entry which is preliminary data.</text>
</comment>
<dbReference type="AlphaFoldDB" id="K1X3V7"/>
<evidence type="ECO:0000256" key="3">
    <source>
        <dbReference type="PROSITE-ProRule" id="PRU00464"/>
    </source>
</evidence>
<organism evidence="5">
    <name type="scientific">uncultured bacterium</name>
    <name type="common">gcode 4</name>
    <dbReference type="NCBI Taxonomy" id="1234023"/>
    <lineage>
        <taxon>Bacteria</taxon>
        <taxon>environmental samples</taxon>
    </lineage>
</organism>
<name>K1X3V7_9BACT</name>
<sequence>MDTCVFCRIINKEIPSYVIYEDDNVLAMLAKDMEVYGHTLIIPKQHYQDIYDIPEDILAKLSIVAKKLANRYKDKIWATWINLLHASWKDAQQSVFHFHIHLFPRFENDGLDTRPKLPKIEVDKDEFLKKIKI</sequence>
<evidence type="ECO:0000313" key="5">
    <source>
        <dbReference type="EMBL" id="EKD24755.1"/>
    </source>
</evidence>
<dbReference type="InterPro" id="IPR011146">
    <property type="entry name" value="HIT-like"/>
</dbReference>
<gene>
    <name evidence="5" type="ORF">ACD_80C00166G0016</name>
</gene>
<dbReference type="PANTHER" id="PTHR46648:SF1">
    <property type="entry name" value="ADENOSINE 5'-MONOPHOSPHORAMIDASE HNT1"/>
    <property type="match status" value="1"/>
</dbReference>
<dbReference type="GO" id="GO:0009117">
    <property type="term" value="P:nucleotide metabolic process"/>
    <property type="evidence" value="ECO:0007669"/>
    <property type="project" value="TreeGrafter"/>
</dbReference>
<feature type="domain" description="HIT" evidence="4">
    <location>
        <begin position="5"/>
        <end position="112"/>
    </location>
</feature>
<dbReference type="PANTHER" id="PTHR46648">
    <property type="entry name" value="HIT FAMILY PROTEIN 1"/>
    <property type="match status" value="1"/>
</dbReference>
<dbReference type="EMBL" id="AMFJ01036173">
    <property type="protein sequence ID" value="EKD24755.1"/>
    <property type="molecule type" value="Genomic_DNA"/>
</dbReference>
<dbReference type="PRINTS" id="PR00332">
    <property type="entry name" value="HISTRIAD"/>
</dbReference>
<dbReference type="Gene3D" id="3.30.428.10">
    <property type="entry name" value="HIT-like"/>
    <property type="match status" value="1"/>
</dbReference>
<dbReference type="InterPro" id="IPR036265">
    <property type="entry name" value="HIT-like_sf"/>
</dbReference>
<dbReference type="GO" id="GO:0003824">
    <property type="term" value="F:catalytic activity"/>
    <property type="evidence" value="ECO:0007669"/>
    <property type="project" value="InterPro"/>
</dbReference>
<dbReference type="PROSITE" id="PS51084">
    <property type="entry name" value="HIT_2"/>
    <property type="match status" value="1"/>
</dbReference>
<dbReference type="InterPro" id="IPR001310">
    <property type="entry name" value="Histidine_triad_HIT"/>
</dbReference>
<reference evidence="5" key="1">
    <citation type="journal article" date="2012" name="Science">
        <title>Fermentation, hydrogen, and sulfur metabolism in multiple uncultivated bacterial phyla.</title>
        <authorList>
            <person name="Wrighton K.C."/>
            <person name="Thomas B.C."/>
            <person name="Sharon I."/>
            <person name="Miller C.S."/>
            <person name="Castelle C.J."/>
            <person name="VerBerkmoes N.C."/>
            <person name="Wilkins M.J."/>
            <person name="Hettich R.L."/>
            <person name="Lipton M.S."/>
            <person name="Williams K.H."/>
            <person name="Long P.E."/>
            <person name="Banfield J.F."/>
        </authorList>
    </citation>
    <scope>NUCLEOTIDE SEQUENCE [LARGE SCALE GENOMIC DNA]</scope>
</reference>
<protein>
    <submittedName>
        <fullName evidence="5">Histidine triad (HIT) protein</fullName>
    </submittedName>
</protein>
<evidence type="ECO:0000259" key="4">
    <source>
        <dbReference type="PROSITE" id="PS51084"/>
    </source>
</evidence>
<evidence type="ECO:0000256" key="1">
    <source>
        <dbReference type="PIRSR" id="PIRSR601310-1"/>
    </source>
</evidence>
<dbReference type="Pfam" id="PF01230">
    <property type="entry name" value="HIT"/>
    <property type="match status" value="1"/>
</dbReference>
<feature type="active site" description="Tele-AMP-histidine intermediate" evidence="1">
    <location>
        <position position="99"/>
    </location>
</feature>
<dbReference type="PROSITE" id="PS00892">
    <property type="entry name" value="HIT_1"/>
    <property type="match status" value="1"/>
</dbReference>
<dbReference type="SUPFAM" id="SSF54197">
    <property type="entry name" value="HIT-like"/>
    <property type="match status" value="1"/>
</dbReference>
<feature type="short sequence motif" description="Histidine triad motif" evidence="2 3">
    <location>
        <begin position="97"/>
        <end position="101"/>
    </location>
</feature>
<dbReference type="InterPro" id="IPR019808">
    <property type="entry name" value="Histidine_triad_CS"/>
</dbReference>